<gene>
    <name evidence="4" type="ORF">ANN_24128</name>
</gene>
<dbReference type="PROSITE" id="PS51269">
    <property type="entry name" value="COMM"/>
    <property type="match status" value="1"/>
</dbReference>
<dbReference type="InterPro" id="IPR037357">
    <property type="entry name" value="COMMD5"/>
</dbReference>
<evidence type="ECO:0000256" key="2">
    <source>
        <dbReference type="ARBA" id="ARBA00093452"/>
    </source>
</evidence>
<dbReference type="InterPro" id="IPR017920">
    <property type="entry name" value="COMM"/>
</dbReference>
<evidence type="ECO:0000256" key="1">
    <source>
        <dbReference type="ARBA" id="ARBA00016556"/>
    </source>
</evidence>
<name>A0ABQ8S283_PERAM</name>
<evidence type="ECO:0000259" key="3">
    <source>
        <dbReference type="PROSITE" id="PS51269"/>
    </source>
</evidence>
<accession>A0ABQ8S283</accession>
<protein>
    <recommendedName>
        <fullName evidence="1">COMM domain-containing protein 5</fullName>
    </recommendedName>
</protein>
<dbReference type="PANTHER" id="PTHR15666:SF1">
    <property type="entry name" value="COMM DOMAIN-CONTAINING PROTEIN 5"/>
    <property type="match status" value="1"/>
</dbReference>
<organism evidence="4 5">
    <name type="scientific">Periplaneta americana</name>
    <name type="common">American cockroach</name>
    <name type="synonym">Blatta americana</name>
    <dbReference type="NCBI Taxonomy" id="6978"/>
    <lineage>
        <taxon>Eukaryota</taxon>
        <taxon>Metazoa</taxon>
        <taxon>Ecdysozoa</taxon>
        <taxon>Arthropoda</taxon>
        <taxon>Hexapoda</taxon>
        <taxon>Insecta</taxon>
        <taxon>Pterygota</taxon>
        <taxon>Neoptera</taxon>
        <taxon>Polyneoptera</taxon>
        <taxon>Dictyoptera</taxon>
        <taxon>Blattodea</taxon>
        <taxon>Blattoidea</taxon>
        <taxon>Blattidae</taxon>
        <taxon>Blattinae</taxon>
        <taxon>Periplaneta</taxon>
    </lineage>
</organism>
<keyword evidence="5" id="KW-1185">Reference proteome</keyword>
<comment type="caution">
    <text evidence="4">The sequence shown here is derived from an EMBL/GenBank/DDBJ whole genome shotgun (WGS) entry which is preliminary data.</text>
</comment>
<sequence length="207" mass="23552">MYQKSSIPLGPYIPVAANFLSNLSPDVRKNVFRFMLQLAVNSIEGKSIPEGALDHIQGQSHTLSQLHESYAGVLALIQAFIRLPHGSVNSDHLKEDLKEVKFPEECQTDLVNILYGPKRLDLDGSVSQDSFYLKLEKFRWRIDITISSSVLSRVLEPSILFDMTLSNGQRKTFEVIIPKFHQIRYSVASVLKEMELMEKKKLFKNSV</sequence>
<dbReference type="Pfam" id="PF07258">
    <property type="entry name" value="COMM_domain"/>
    <property type="match status" value="1"/>
</dbReference>
<reference evidence="4 5" key="1">
    <citation type="journal article" date="2022" name="Allergy">
        <title>Genome assembly and annotation of Periplaneta americana reveal a comprehensive cockroach allergen profile.</title>
        <authorList>
            <person name="Wang L."/>
            <person name="Xiong Q."/>
            <person name="Saelim N."/>
            <person name="Wang L."/>
            <person name="Nong W."/>
            <person name="Wan A.T."/>
            <person name="Shi M."/>
            <person name="Liu X."/>
            <person name="Cao Q."/>
            <person name="Hui J.H.L."/>
            <person name="Sookrung N."/>
            <person name="Leung T.F."/>
            <person name="Tungtrongchitr A."/>
            <person name="Tsui S.K.W."/>
        </authorList>
    </citation>
    <scope>NUCLEOTIDE SEQUENCE [LARGE SCALE GENOMIC DNA]</scope>
    <source>
        <strain evidence="4">PWHHKU_190912</strain>
    </source>
</reference>
<proteinExistence type="inferred from homology"/>
<dbReference type="EMBL" id="JAJSOF020000037">
    <property type="protein sequence ID" value="KAJ4428114.1"/>
    <property type="molecule type" value="Genomic_DNA"/>
</dbReference>
<comment type="similarity">
    <text evidence="2">Belongs to the COMM domain-containing protein 5 family.</text>
</comment>
<dbReference type="PANTHER" id="PTHR15666">
    <property type="entry name" value="COMM DOMAIN CONTAINING PROTEIN 5"/>
    <property type="match status" value="1"/>
</dbReference>
<evidence type="ECO:0000313" key="5">
    <source>
        <dbReference type="Proteomes" id="UP001148838"/>
    </source>
</evidence>
<feature type="domain" description="COMM" evidence="3">
    <location>
        <begin position="134"/>
        <end position="198"/>
    </location>
</feature>
<evidence type="ECO:0000313" key="4">
    <source>
        <dbReference type="EMBL" id="KAJ4428114.1"/>
    </source>
</evidence>
<dbReference type="Proteomes" id="UP001148838">
    <property type="component" value="Unassembled WGS sequence"/>
</dbReference>